<evidence type="ECO:0000256" key="1">
    <source>
        <dbReference type="SAM" id="Phobius"/>
    </source>
</evidence>
<feature type="transmembrane region" description="Helical" evidence="1">
    <location>
        <begin position="52"/>
        <end position="72"/>
    </location>
</feature>
<keyword evidence="3" id="KW-1185">Reference proteome</keyword>
<accession>A0AAV4QTN6</accession>
<gene>
    <name evidence="2" type="ORF">CEXT_687901</name>
</gene>
<sequence length="78" mass="8817">MSKKLFGPRKCPHSNSDQLVVMHATQLTYERGFYSPLVALCNFFQERGNSMFYYTLVSIYASVGKVVGVLGFSPWTSK</sequence>
<keyword evidence="1" id="KW-0812">Transmembrane</keyword>
<dbReference type="Proteomes" id="UP001054945">
    <property type="component" value="Unassembled WGS sequence"/>
</dbReference>
<keyword evidence="1" id="KW-0472">Membrane</keyword>
<dbReference type="EMBL" id="BPLR01006649">
    <property type="protein sequence ID" value="GIY11465.1"/>
    <property type="molecule type" value="Genomic_DNA"/>
</dbReference>
<comment type="caution">
    <text evidence="2">The sequence shown here is derived from an EMBL/GenBank/DDBJ whole genome shotgun (WGS) entry which is preliminary data.</text>
</comment>
<dbReference type="AlphaFoldDB" id="A0AAV4QTN6"/>
<reference evidence="2 3" key="1">
    <citation type="submission" date="2021-06" db="EMBL/GenBank/DDBJ databases">
        <title>Caerostris extrusa draft genome.</title>
        <authorList>
            <person name="Kono N."/>
            <person name="Arakawa K."/>
        </authorList>
    </citation>
    <scope>NUCLEOTIDE SEQUENCE [LARGE SCALE GENOMIC DNA]</scope>
</reference>
<name>A0AAV4QTN6_CAEEX</name>
<keyword evidence="1" id="KW-1133">Transmembrane helix</keyword>
<protein>
    <submittedName>
        <fullName evidence="2">Uncharacterized protein</fullName>
    </submittedName>
</protein>
<organism evidence="2 3">
    <name type="scientific">Caerostris extrusa</name>
    <name type="common">Bark spider</name>
    <name type="synonym">Caerostris bankana</name>
    <dbReference type="NCBI Taxonomy" id="172846"/>
    <lineage>
        <taxon>Eukaryota</taxon>
        <taxon>Metazoa</taxon>
        <taxon>Ecdysozoa</taxon>
        <taxon>Arthropoda</taxon>
        <taxon>Chelicerata</taxon>
        <taxon>Arachnida</taxon>
        <taxon>Araneae</taxon>
        <taxon>Araneomorphae</taxon>
        <taxon>Entelegynae</taxon>
        <taxon>Araneoidea</taxon>
        <taxon>Araneidae</taxon>
        <taxon>Caerostris</taxon>
    </lineage>
</organism>
<evidence type="ECO:0000313" key="2">
    <source>
        <dbReference type="EMBL" id="GIY11465.1"/>
    </source>
</evidence>
<proteinExistence type="predicted"/>
<evidence type="ECO:0000313" key="3">
    <source>
        <dbReference type="Proteomes" id="UP001054945"/>
    </source>
</evidence>